<keyword evidence="2" id="KW-1185">Reference proteome</keyword>
<organism evidence="1 2">
    <name type="scientific">Trichinella patagoniensis</name>
    <dbReference type="NCBI Taxonomy" id="990121"/>
    <lineage>
        <taxon>Eukaryota</taxon>
        <taxon>Metazoa</taxon>
        <taxon>Ecdysozoa</taxon>
        <taxon>Nematoda</taxon>
        <taxon>Enoplea</taxon>
        <taxon>Dorylaimia</taxon>
        <taxon>Trichinellida</taxon>
        <taxon>Trichinellidae</taxon>
        <taxon>Trichinella</taxon>
    </lineage>
</organism>
<dbReference type="EMBL" id="JYDQ01005210">
    <property type="protein sequence ID" value="KRX85916.1"/>
    <property type="molecule type" value="Genomic_DNA"/>
</dbReference>
<proteinExistence type="predicted"/>
<evidence type="ECO:0000313" key="1">
    <source>
        <dbReference type="EMBL" id="KRX85916.1"/>
    </source>
</evidence>
<protein>
    <submittedName>
        <fullName evidence="1">Uncharacterized protein</fullName>
    </submittedName>
</protein>
<evidence type="ECO:0000313" key="2">
    <source>
        <dbReference type="Proteomes" id="UP000054783"/>
    </source>
</evidence>
<dbReference type="AlphaFoldDB" id="A0A0V0XD48"/>
<comment type="caution">
    <text evidence="1">The sequence shown here is derived from an EMBL/GenBank/DDBJ whole genome shotgun (WGS) entry which is preliminary data.</text>
</comment>
<sequence>MRTSYINEAATKKKVKCCWQRLFCRLMMYLLPWSCLAEMLRTADVECI</sequence>
<name>A0A0V0XD48_9BILA</name>
<gene>
    <name evidence="1" type="ORF">T12_484</name>
</gene>
<accession>A0A0V0XD48</accession>
<reference evidence="1 2" key="1">
    <citation type="submission" date="2015-01" db="EMBL/GenBank/DDBJ databases">
        <title>Evolution of Trichinella species and genotypes.</title>
        <authorList>
            <person name="Korhonen P.K."/>
            <person name="Edoardo P."/>
            <person name="Giuseppe L.R."/>
            <person name="Gasser R.B."/>
        </authorList>
    </citation>
    <scope>NUCLEOTIDE SEQUENCE [LARGE SCALE GENOMIC DNA]</scope>
    <source>
        <strain evidence="1">ISS2496</strain>
    </source>
</reference>
<dbReference type="Proteomes" id="UP000054783">
    <property type="component" value="Unassembled WGS sequence"/>
</dbReference>